<dbReference type="PRINTS" id="PR00420">
    <property type="entry name" value="RNGMNOXGNASE"/>
</dbReference>
<evidence type="ECO:0000256" key="4">
    <source>
        <dbReference type="ARBA" id="ARBA00023002"/>
    </source>
</evidence>
<evidence type="ECO:0000256" key="2">
    <source>
        <dbReference type="ARBA" id="ARBA00022630"/>
    </source>
</evidence>
<evidence type="ECO:0000256" key="5">
    <source>
        <dbReference type="ARBA" id="ARBA00023033"/>
    </source>
</evidence>
<accession>A0A9P7KP63</accession>
<feature type="domain" description="FAD-binding" evidence="6">
    <location>
        <begin position="308"/>
        <end position="370"/>
    </location>
</feature>
<keyword evidence="5" id="KW-0503">Monooxygenase</keyword>
<evidence type="ECO:0000256" key="1">
    <source>
        <dbReference type="ARBA" id="ARBA00001974"/>
    </source>
</evidence>
<keyword evidence="4" id="KW-0560">Oxidoreductase</keyword>
<evidence type="ECO:0000313" key="7">
    <source>
        <dbReference type="EMBL" id="KAG5655620.1"/>
    </source>
</evidence>
<dbReference type="Gene3D" id="3.50.50.60">
    <property type="entry name" value="FAD/NAD(P)-binding domain"/>
    <property type="match status" value="1"/>
</dbReference>
<dbReference type="Pfam" id="PF13450">
    <property type="entry name" value="NAD_binding_8"/>
    <property type="match status" value="1"/>
</dbReference>
<dbReference type="Proteomes" id="UP000782241">
    <property type="component" value="Unassembled WGS sequence"/>
</dbReference>
<comment type="caution">
    <text evidence="7">The sequence shown here is derived from an EMBL/GenBank/DDBJ whole genome shotgun (WGS) entry which is preliminary data.</text>
</comment>
<sequence length="405" mass="45428">MMSKDRKPVLIIGAGVVGLVLAHGLKKLGIPFQVYERDNHISSRGQGWAITLHWVLPFLRELLSNDTFQDVESVQVDPEADRQGLGKFVFINLETLEPKFLIPPGDRRRVNREKLRKVLLKGVSDRVLWNKRLASIQENGNDVIALFEDGSKAEGSLIVGVEGSNSSTRKFLLPDSYRNIRLPIRFTGAALDLTPEQVKPLQDIDPLLFQGCHPVTGTFFWFSMLETPQVNGTAGTDDEHFRVQVMISWPVKTSDDEVKATDKERLVYMKQRATEFNSVLRDVVHAIPEGSEVIEIVLQDWPCPPWDNRNGRITLAGDAAHAMTMYRGEAANHGILDAYRLAKALEAMYHQGKNPKETVDNYETELRERTSVAVLLSRQACLDAHDWAGLNENSAVLKKRAIAGV</sequence>
<dbReference type="GO" id="GO:0004497">
    <property type="term" value="F:monooxygenase activity"/>
    <property type="evidence" value="ECO:0007669"/>
    <property type="project" value="UniProtKB-KW"/>
</dbReference>
<dbReference type="GO" id="GO:0071949">
    <property type="term" value="F:FAD binding"/>
    <property type="evidence" value="ECO:0007669"/>
    <property type="project" value="InterPro"/>
</dbReference>
<dbReference type="AlphaFoldDB" id="A0A9P7KP63"/>
<dbReference type="InterPro" id="IPR036188">
    <property type="entry name" value="FAD/NAD-bd_sf"/>
</dbReference>
<dbReference type="SUPFAM" id="SSF51905">
    <property type="entry name" value="FAD/NAD(P)-binding domain"/>
    <property type="match status" value="1"/>
</dbReference>
<keyword evidence="8" id="KW-1185">Reference proteome</keyword>
<name>A0A9P7KP63_9HYPO</name>
<protein>
    <recommendedName>
        <fullName evidence="6">FAD-binding domain-containing protein</fullName>
    </recommendedName>
</protein>
<evidence type="ECO:0000256" key="3">
    <source>
        <dbReference type="ARBA" id="ARBA00022827"/>
    </source>
</evidence>
<evidence type="ECO:0000313" key="8">
    <source>
        <dbReference type="Proteomes" id="UP000782241"/>
    </source>
</evidence>
<dbReference type="EMBL" id="JAGPUO010000028">
    <property type="protein sequence ID" value="KAG5655620.1"/>
    <property type="molecule type" value="Genomic_DNA"/>
</dbReference>
<dbReference type="Pfam" id="PF01494">
    <property type="entry name" value="FAD_binding_3"/>
    <property type="match status" value="1"/>
</dbReference>
<comment type="cofactor">
    <cofactor evidence="1">
        <name>FAD</name>
        <dbReference type="ChEBI" id="CHEBI:57692"/>
    </cofactor>
</comment>
<dbReference type="PANTHER" id="PTHR47178">
    <property type="entry name" value="MONOOXYGENASE, FAD-BINDING"/>
    <property type="match status" value="1"/>
</dbReference>
<gene>
    <name evidence="7" type="ORF">KAF25_003957</name>
</gene>
<keyword evidence="2" id="KW-0285">Flavoprotein</keyword>
<reference evidence="7" key="1">
    <citation type="submission" date="2021-04" db="EMBL/GenBank/DDBJ databases">
        <title>Draft genome of Fusarium avenaceum strain F156N33, isolated from an atmospheric sample in Virginia.</title>
        <authorList>
            <person name="Yang S."/>
            <person name="Vinatzer B.A."/>
            <person name="Coleman J."/>
        </authorList>
    </citation>
    <scope>NUCLEOTIDE SEQUENCE</scope>
    <source>
        <strain evidence="7">F156N33</strain>
    </source>
</reference>
<evidence type="ECO:0000259" key="6">
    <source>
        <dbReference type="Pfam" id="PF01494"/>
    </source>
</evidence>
<proteinExistence type="predicted"/>
<keyword evidence="3" id="KW-0274">FAD</keyword>
<dbReference type="PANTHER" id="PTHR47178:SF1">
    <property type="entry name" value="FAD-BINDING DOMAIN-CONTAINING PROTEIN-RELATED"/>
    <property type="match status" value="1"/>
</dbReference>
<organism evidence="7 8">
    <name type="scientific">Fusarium avenaceum</name>
    <dbReference type="NCBI Taxonomy" id="40199"/>
    <lineage>
        <taxon>Eukaryota</taxon>
        <taxon>Fungi</taxon>
        <taxon>Dikarya</taxon>
        <taxon>Ascomycota</taxon>
        <taxon>Pezizomycotina</taxon>
        <taxon>Sordariomycetes</taxon>
        <taxon>Hypocreomycetidae</taxon>
        <taxon>Hypocreales</taxon>
        <taxon>Nectriaceae</taxon>
        <taxon>Fusarium</taxon>
        <taxon>Fusarium tricinctum species complex</taxon>
    </lineage>
</organism>
<dbReference type="InterPro" id="IPR002938">
    <property type="entry name" value="FAD-bd"/>
</dbReference>